<sequence length="337" mass="37413">MRRVVEAVLWPDKKEPWWRGGGSRCFMGLGGLGVELGFDNDDVGFKANFKELDDLSTMTTNDVDGSAQRSAKRKSKNQFMGIRQRSRARWGAEIRDPIKGVRLWLGTFNSAEEAARAYDVEARRIHGKKAKINFPEEPKLPQKSRAPPASPKVHKPSAAQEHSFIPAFNNLVNQNAFVYPSAHFASKQPLVQPENVPFVPPMSTIAPVEAPVMNMYSDQGSNSFGFSKLGWKYHTKTPDISSIAPISTIAEGAEPALVKNNTYNSSAPPIMENNVVNFEPWMRYLMDDSMDEMIDSLLNFDVPRDVISNRTFGASMPCPSVANFSVGSKPCISGQRE</sequence>
<dbReference type="Gene3D" id="3.30.730.10">
    <property type="entry name" value="AP2/ERF domain"/>
    <property type="match status" value="1"/>
</dbReference>
<protein>
    <recommendedName>
        <fullName evidence="7">AP2/ERF domain-containing protein</fullName>
    </recommendedName>
</protein>
<dbReference type="PROSITE" id="PS51032">
    <property type="entry name" value="AP2_ERF"/>
    <property type="match status" value="1"/>
</dbReference>
<evidence type="ECO:0000313" key="8">
    <source>
        <dbReference type="EMBL" id="VAI51390.1"/>
    </source>
</evidence>
<dbReference type="InterPro" id="IPR036955">
    <property type="entry name" value="AP2/ERF_dom_sf"/>
</dbReference>
<comment type="subcellular location">
    <subcellularLocation>
        <location evidence="1">Nucleus</location>
    </subcellularLocation>
</comment>
<name>A0A9R1B4N9_TRITD</name>
<dbReference type="SUPFAM" id="SSF54171">
    <property type="entry name" value="DNA-binding domain"/>
    <property type="match status" value="1"/>
</dbReference>
<accession>A0A9R1B4N9</accession>
<feature type="region of interest" description="Disordered" evidence="6">
    <location>
        <begin position="60"/>
        <end position="82"/>
    </location>
</feature>
<organism evidence="8 9">
    <name type="scientific">Triticum turgidum subsp. durum</name>
    <name type="common">Durum wheat</name>
    <name type="synonym">Triticum durum</name>
    <dbReference type="NCBI Taxonomy" id="4567"/>
    <lineage>
        <taxon>Eukaryota</taxon>
        <taxon>Viridiplantae</taxon>
        <taxon>Streptophyta</taxon>
        <taxon>Embryophyta</taxon>
        <taxon>Tracheophyta</taxon>
        <taxon>Spermatophyta</taxon>
        <taxon>Magnoliopsida</taxon>
        <taxon>Liliopsida</taxon>
        <taxon>Poales</taxon>
        <taxon>Poaceae</taxon>
        <taxon>BOP clade</taxon>
        <taxon>Pooideae</taxon>
        <taxon>Triticodae</taxon>
        <taxon>Triticeae</taxon>
        <taxon>Triticinae</taxon>
        <taxon>Triticum</taxon>
    </lineage>
</organism>
<dbReference type="InterPro" id="IPR044808">
    <property type="entry name" value="ERF_plant"/>
</dbReference>
<gene>
    <name evidence="8" type="ORF">TRITD_6Av1G218940</name>
</gene>
<dbReference type="InterPro" id="IPR001471">
    <property type="entry name" value="AP2/ERF_dom"/>
</dbReference>
<evidence type="ECO:0000256" key="4">
    <source>
        <dbReference type="ARBA" id="ARBA00023163"/>
    </source>
</evidence>
<evidence type="ECO:0000256" key="5">
    <source>
        <dbReference type="ARBA" id="ARBA00023242"/>
    </source>
</evidence>
<evidence type="ECO:0000256" key="3">
    <source>
        <dbReference type="ARBA" id="ARBA00023125"/>
    </source>
</evidence>
<reference evidence="8 9" key="1">
    <citation type="submission" date="2017-09" db="EMBL/GenBank/DDBJ databases">
        <authorList>
            <consortium name="International Durum Wheat Genome Sequencing Consortium (IDWGSC)"/>
            <person name="Milanesi L."/>
        </authorList>
    </citation>
    <scope>NUCLEOTIDE SEQUENCE [LARGE SCALE GENOMIC DNA]</scope>
    <source>
        <strain evidence="9">cv. Svevo</strain>
    </source>
</reference>
<dbReference type="GO" id="GO:0009873">
    <property type="term" value="P:ethylene-activated signaling pathway"/>
    <property type="evidence" value="ECO:0007669"/>
    <property type="project" value="InterPro"/>
</dbReference>
<dbReference type="GO" id="GO:0003700">
    <property type="term" value="F:DNA-binding transcription factor activity"/>
    <property type="evidence" value="ECO:0007669"/>
    <property type="project" value="InterPro"/>
</dbReference>
<evidence type="ECO:0000259" key="7">
    <source>
        <dbReference type="PROSITE" id="PS51032"/>
    </source>
</evidence>
<dbReference type="InterPro" id="IPR016177">
    <property type="entry name" value="DNA-bd_dom_sf"/>
</dbReference>
<feature type="compositionally biased region" description="Polar residues" evidence="6">
    <location>
        <begin position="60"/>
        <end position="69"/>
    </location>
</feature>
<dbReference type="PANTHER" id="PTHR31190">
    <property type="entry name" value="DNA-BINDING DOMAIN"/>
    <property type="match status" value="1"/>
</dbReference>
<dbReference type="AlphaFoldDB" id="A0A9R1B4N9"/>
<keyword evidence="3" id="KW-0238">DNA-binding</keyword>
<keyword evidence="2" id="KW-0805">Transcription regulation</keyword>
<evidence type="ECO:0000313" key="9">
    <source>
        <dbReference type="Proteomes" id="UP000324705"/>
    </source>
</evidence>
<dbReference type="GO" id="GO:0003677">
    <property type="term" value="F:DNA binding"/>
    <property type="evidence" value="ECO:0007669"/>
    <property type="project" value="UniProtKB-KW"/>
</dbReference>
<dbReference type="PRINTS" id="PR00367">
    <property type="entry name" value="ETHRSPELEMNT"/>
</dbReference>
<evidence type="ECO:0000256" key="6">
    <source>
        <dbReference type="SAM" id="MobiDB-lite"/>
    </source>
</evidence>
<dbReference type="CDD" id="cd00018">
    <property type="entry name" value="AP2"/>
    <property type="match status" value="1"/>
</dbReference>
<keyword evidence="5" id="KW-0539">Nucleus</keyword>
<keyword evidence="9" id="KW-1185">Reference proteome</keyword>
<dbReference type="GO" id="GO:0005634">
    <property type="term" value="C:nucleus"/>
    <property type="evidence" value="ECO:0007669"/>
    <property type="project" value="UniProtKB-SubCell"/>
</dbReference>
<evidence type="ECO:0000256" key="1">
    <source>
        <dbReference type="ARBA" id="ARBA00004123"/>
    </source>
</evidence>
<feature type="region of interest" description="Disordered" evidence="6">
    <location>
        <begin position="130"/>
        <end position="158"/>
    </location>
</feature>
<keyword evidence="4" id="KW-0804">Transcription</keyword>
<evidence type="ECO:0000256" key="2">
    <source>
        <dbReference type="ARBA" id="ARBA00023015"/>
    </source>
</evidence>
<dbReference type="Gramene" id="TRITD6Av1G218940.1">
    <property type="protein sequence ID" value="TRITD6Av1G218940.1"/>
    <property type="gene ID" value="TRITD6Av1G218940"/>
</dbReference>
<proteinExistence type="predicted"/>
<feature type="domain" description="AP2/ERF" evidence="7">
    <location>
        <begin position="78"/>
        <end position="135"/>
    </location>
</feature>
<dbReference type="PANTHER" id="PTHR31190:SF44">
    <property type="entry name" value="ETHYLENE-RESPONSIVE TRANSCRIPTION FACTOR 1"/>
    <property type="match status" value="1"/>
</dbReference>
<dbReference type="EMBL" id="LT934121">
    <property type="protein sequence ID" value="VAI51390.1"/>
    <property type="molecule type" value="Genomic_DNA"/>
</dbReference>
<dbReference type="Proteomes" id="UP000324705">
    <property type="component" value="Chromosome 6A"/>
</dbReference>
<dbReference type="SMART" id="SM00380">
    <property type="entry name" value="AP2"/>
    <property type="match status" value="1"/>
</dbReference>